<dbReference type="Proteomes" id="UP001054252">
    <property type="component" value="Unassembled WGS sequence"/>
</dbReference>
<feature type="compositionally biased region" description="Basic residues" evidence="1">
    <location>
        <begin position="1"/>
        <end position="13"/>
    </location>
</feature>
<dbReference type="AlphaFoldDB" id="A0AAV5LK34"/>
<dbReference type="EMBL" id="BPVZ01000124">
    <property type="protein sequence ID" value="GKV37675.1"/>
    <property type="molecule type" value="Genomic_DNA"/>
</dbReference>
<organism evidence="2 3">
    <name type="scientific">Rubroshorea leprosula</name>
    <dbReference type="NCBI Taxonomy" id="152421"/>
    <lineage>
        <taxon>Eukaryota</taxon>
        <taxon>Viridiplantae</taxon>
        <taxon>Streptophyta</taxon>
        <taxon>Embryophyta</taxon>
        <taxon>Tracheophyta</taxon>
        <taxon>Spermatophyta</taxon>
        <taxon>Magnoliopsida</taxon>
        <taxon>eudicotyledons</taxon>
        <taxon>Gunneridae</taxon>
        <taxon>Pentapetalae</taxon>
        <taxon>rosids</taxon>
        <taxon>malvids</taxon>
        <taxon>Malvales</taxon>
        <taxon>Dipterocarpaceae</taxon>
        <taxon>Rubroshorea</taxon>
    </lineage>
</organism>
<protein>
    <submittedName>
        <fullName evidence="2">Uncharacterized protein</fullName>
    </submittedName>
</protein>
<evidence type="ECO:0000313" key="2">
    <source>
        <dbReference type="EMBL" id="GKV37675.1"/>
    </source>
</evidence>
<proteinExistence type="predicted"/>
<gene>
    <name evidence="2" type="ORF">SLEP1_g45674</name>
</gene>
<evidence type="ECO:0000256" key="1">
    <source>
        <dbReference type="SAM" id="MobiDB-lite"/>
    </source>
</evidence>
<reference evidence="2 3" key="1">
    <citation type="journal article" date="2021" name="Commun. Biol.">
        <title>The genome of Shorea leprosula (Dipterocarpaceae) highlights the ecological relevance of drought in aseasonal tropical rainforests.</title>
        <authorList>
            <person name="Ng K.K.S."/>
            <person name="Kobayashi M.J."/>
            <person name="Fawcett J.A."/>
            <person name="Hatakeyama M."/>
            <person name="Paape T."/>
            <person name="Ng C.H."/>
            <person name="Ang C.C."/>
            <person name="Tnah L.H."/>
            <person name="Lee C.T."/>
            <person name="Nishiyama T."/>
            <person name="Sese J."/>
            <person name="O'Brien M.J."/>
            <person name="Copetti D."/>
            <person name="Mohd Noor M.I."/>
            <person name="Ong R.C."/>
            <person name="Putra M."/>
            <person name="Sireger I.Z."/>
            <person name="Indrioko S."/>
            <person name="Kosugi Y."/>
            <person name="Izuno A."/>
            <person name="Isagi Y."/>
            <person name="Lee S.L."/>
            <person name="Shimizu K.K."/>
        </authorList>
    </citation>
    <scope>NUCLEOTIDE SEQUENCE [LARGE SCALE GENOMIC DNA]</scope>
    <source>
        <strain evidence="2">214</strain>
    </source>
</reference>
<evidence type="ECO:0000313" key="3">
    <source>
        <dbReference type="Proteomes" id="UP001054252"/>
    </source>
</evidence>
<accession>A0AAV5LK34</accession>
<feature type="region of interest" description="Disordered" evidence="1">
    <location>
        <begin position="1"/>
        <end position="81"/>
    </location>
</feature>
<name>A0AAV5LK34_9ROSI</name>
<comment type="caution">
    <text evidence="2">The sequence shown here is derived from an EMBL/GenBank/DDBJ whole genome shotgun (WGS) entry which is preliminary data.</text>
</comment>
<keyword evidence="3" id="KW-1185">Reference proteome</keyword>
<feature type="compositionally biased region" description="Basic residues" evidence="1">
    <location>
        <begin position="63"/>
        <end position="73"/>
    </location>
</feature>
<sequence length="93" mass="10672">MKQPAMRRGRPTRHAINMHVQKKRSRDLVGAASKGRGAVEPQLNDLKGDGRLQPAFLQQQQQRQRRGQQRQRQRQQCGNSDHWASFLCGPLGF</sequence>